<evidence type="ECO:0000313" key="1">
    <source>
        <dbReference type="EMBL" id="ETX08400.1"/>
    </source>
</evidence>
<gene>
    <name evidence="1" type="ORF">ETSY2_05635</name>
</gene>
<keyword evidence="2" id="KW-1185">Reference proteome</keyword>
<comment type="caution">
    <text evidence="1">The sequence shown here is derived from an EMBL/GenBank/DDBJ whole genome shotgun (WGS) entry which is preliminary data.</text>
</comment>
<dbReference type="AlphaFoldDB" id="W4MDZ5"/>
<organism evidence="1 2">
    <name type="scientific">Candidatus Entotheonella gemina</name>
    <dbReference type="NCBI Taxonomy" id="1429439"/>
    <lineage>
        <taxon>Bacteria</taxon>
        <taxon>Pseudomonadati</taxon>
        <taxon>Nitrospinota/Tectimicrobiota group</taxon>
        <taxon>Candidatus Tectimicrobiota</taxon>
        <taxon>Candidatus Entotheonellia</taxon>
        <taxon>Candidatus Entotheonellales</taxon>
        <taxon>Candidatus Entotheonellaceae</taxon>
        <taxon>Candidatus Entotheonella</taxon>
    </lineage>
</organism>
<proteinExistence type="predicted"/>
<dbReference type="Proteomes" id="UP000019140">
    <property type="component" value="Unassembled WGS sequence"/>
</dbReference>
<evidence type="ECO:0000313" key="2">
    <source>
        <dbReference type="Proteomes" id="UP000019140"/>
    </source>
</evidence>
<name>W4MDZ5_9BACT</name>
<evidence type="ECO:0008006" key="3">
    <source>
        <dbReference type="Google" id="ProtNLM"/>
    </source>
</evidence>
<accession>W4MDZ5</accession>
<dbReference type="HOGENOM" id="CLU_1164185_0_0_7"/>
<dbReference type="EMBL" id="AZHX01000233">
    <property type="protein sequence ID" value="ETX08400.1"/>
    <property type="molecule type" value="Genomic_DNA"/>
</dbReference>
<protein>
    <recommendedName>
        <fullName evidence="3">DinB-like domain-containing protein</fullName>
    </recommendedName>
</protein>
<dbReference type="SUPFAM" id="SSF109854">
    <property type="entry name" value="DinB/YfiT-like putative metalloenzymes"/>
    <property type="match status" value="1"/>
</dbReference>
<reference evidence="1 2" key="1">
    <citation type="journal article" date="2014" name="Nature">
        <title>An environmental bacterial taxon with a large and distinct metabolic repertoire.</title>
        <authorList>
            <person name="Wilson M.C."/>
            <person name="Mori T."/>
            <person name="Ruckert C."/>
            <person name="Uria A.R."/>
            <person name="Helf M.J."/>
            <person name="Takada K."/>
            <person name="Gernert C."/>
            <person name="Steffens U.A."/>
            <person name="Heycke N."/>
            <person name="Schmitt S."/>
            <person name="Rinke C."/>
            <person name="Helfrich E.J."/>
            <person name="Brachmann A.O."/>
            <person name="Gurgui C."/>
            <person name="Wakimoto T."/>
            <person name="Kracht M."/>
            <person name="Crusemann M."/>
            <person name="Hentschel U."/>
            <person name="Abe I."/>
            <person name="Matsunaga S."/>
            <person name="Kalinowski J."/>
            <person name="Takeyama H."/>
            <person name="Piel J."/>
        </authorList>
    </citation>
    <scope>NUCLEOTIDE SEQUENCE [LARGE SCALE GENOMIC DNA]</scope>
    <source>
        <strain evidence="2">TSY2</strain>
    </source>
</reference>
<dbReference type="InterPro" id="IPR034660">
    <property type="entry name" value="DinB/YfiT-like"/>
</dbReference>
<sequence length="228" mass="26967">MHSNPMVVTWPDYGELYDWLRQEVDGLSDAQLDFDSQAPEQEWMWWSIRRQVSHIAWVTLVFPHRRCHMFLWPDGNIPSPINWTDHHIKTMKFDRRLDESLYWDIPTLLDKVKVGMDWLTEVVTTVPAVTLRTTESVHRGTPFWRHVIQVLPRGAWVDAQDPNLIHYTLEASLWMVYWEILAHIYTIQRLKRAQELPLRVTLPMVGYLTLPEYRGETPDAAPGFVPLR</sequence>